<dbReference type="PANTHER" id="PTHR36514:SF3">
    <property type="entry name" value="ASCARIS SUUM EPICUTICLIN PROTEIN RELATED"/>
    <property type="match status" value="1"/>
</dbReference>
<protein>
    <submittedName>
        <fullName evidence="4">Uncharacterized protein</fullName>
    </submittedName>
</protein>
<evidence type="ECO:0000313" key="4">
    <source>
        <dbReference type="WBParaSite" id="jg17903"/>
    </source>
</evidence>
<evidence type="ECO:0000313" key="3">
    <source>
        <dbReference type="Proteomes" id="UP000887574"/>
    </source>
</evidence>
<sequence length="115" mass="11906">MKYFLAVGLCCALVSAVLSRNVMVKRNNAYGDEPVKPEGAAAAVEAGPSPSAPAADAPAASAPAPEQSSAAVAQPAPESTASKASGYRKKRNNQYGDEPVKTQMQHLWLLHPSST</sequence>
<dbReference type="PANTHER" id="PTHR36514">
    <property type="entry name" value="PROTEIN CBG00436"/>
    <property type="match status" value="1"/>
</dbReference>
<feature type="chain" id="PRO_5037115454" evidence="2">
    <location>
        <begin position="20"/>
        <end position="115"/>
    </location>
</feature>
<evidence type="ECO:0000256" key="1">
    <source>
        <dbReference type="SAM" id="MobiDB-lite"/>
    </source>
</evidence>
<proteinExistence type="predicted"/>
<dbReference type="AlphaFoldDB" id="A0A915DC91"/>
<feature type="compositionally biased region" description="Low complexity" evidence="1">
    <location>
        <begin position="37"/>
        <end position="79"/>
    </location>
</feature>
<feature type="region of interest" description="Disordered" evidence="1">
    <location>
        <begin position="29"/>
        <end position="115"/>
    </location>
</feature>
<dbReference type="Proteomes" id="UP000887574">
    <property type="component" value="Unplaced"/>
</dbReference>
<name>A0A915DC91_9BILA</name>
<dbReference type="WBParaSite" id="jg17903">
    <property type="protein sequence ID" value="jg17903"/>
    <property type="gene ID" value="jg17903"/>
</dbReference>
<keyword evidence="2" id="KW-0732">Signal</keyword>
<accession>A0A915DC91</accession>
<organism evidence="3 4">
    <name type="scientific">Ditylenchus dipsaci</name>
    <dbReference type="NCBI Taxonomy" id="166011"/>
    <lineage>
        <taxon>Eukaryota</taxon>
        <taxon>Metazoa</taxon>
        <taxon>Ecdysozoa</taxon>
        <taxon>Nematoda</taxon>
        <taxon>Chromadorea</taxon>
        <taxon>Rhabditida</taxon>
        <taxon>Tylenchina</taxon>
        <taxon>Tylenchomorpha</taxon>
        <taxon>Sphaerularioidea</taxon>
        <taxon>Anguinidae</taxon>
        <taxon>Anguininae</taxon>
        <taxon>Ditylenchus</taxon>
    </lineage>
</organism>
<feature type="signal peptide" evidence="2">
    <location>
        <begin position="1"/>
        <end position="19"/>
    </location>
</feature>
<keyword evidence="3" id="KW-1185">Reference proteome</keyword>
<reference evidence="4" key="1">
    <citation type="submission" date="2022-11" db="UniProtKB">
        <authorList>
            <consortium name="WormBaseParasite"/>
        </authorList>
    </citation>
    <scope>IDENTIFICATION</scope>
</reference>
<evidence type="ECO:0000256" key="2">
    <source>
        <dbReference type="SAM" id="SignalP"/>
    </source>
</evidence>